<accession>A0ABQ1JEZ9</accession>
<proteinExistence type="predicted"/>
<protein>
    <submittedName>
        <fullName evidence="1">Uncharacterized protein</fullName>
    </submittedName>
</protein>
<sequence>MTNLFIPKIGILLLPLLLVTGNINPNVELFQENKSLKIEKNEKTQIQDSYVFTAEADIFNSAGSGCTSYQIRIYATNTTTRQRRLIHSAIVLSGIGCGDREGQVLLSTTYFGTKSLPDYLLKDERPDDKPIIPFLKEHPKVYEEYVLKREKLQN</sequence>
<dbReference type="Proteomes" id="UP000615760">
    <property type="component" value="Unassembled WGS sequence"/>
</dbReference>
<evidence type="ECO:0000313" key="1">
    <source>
        <dbReference type="EMBL" id="GGB66875.1"/>
    </source>
</evidence>
<dbReference type="RefSeq" id="WP_188619509.1">
    <property type="nucleotide sequence ID" value="NZ_BMJE01000001.1"/>
</dbReference>
<organism evidence="1 2">
    <name type="scientific">Flavobacterium suaedae</name>
    <dbReference type="NCBI Taxonomy" id="1767027"/>
    <lineage>
        <taxon>Bacteria</taxon>
        <taxon>Pseudomonadati</taxon>
        <taxon>Bacteroidota</taxon>
        <taxon>Flavobacteriia</taxon>
        <taxon>Flavobacteriales</taxon>
        <taxon>Flavobacteriaceae</taxon>
        <taxon>Flavobacterium</taxon>
    </lineage>
</organism>
<keyword evidence="2" id="KW-1185">Reference proteome</keyword>
<name>A0ABQ1JEZ9_9FLAO</name>
<dbReference type="EMBL" id="BMJE01000001">
    <property type="protein sequence ID" value="GGB66875.1"/>
    <property type="molecule type" value="Genomic_DNA"/>
</dbReference>
<comment type="caution">
    <text evidence="1">The sequence shown here is derived from an EMBL/GenBank/DDBJ whole genome shotgun (WGS) entry which is preliminary data.</text>
</comment>
<evidence type="ECO:0000313" key="2">
    <source>
        <dbReference type="Proteomes" id="UP000615760"/>
    </source>
</evidence>
<gene>
    <name evidence="1" type="ORF">GCM10007424_03580</name>
</gene>
<reference evidence="2" key="1">
    <citation type="journal article" date="2019" name="Int. J. Syst. Evol. Microbiol.">
        <title>The Global Catalogue of Microorganisms (GCM) 10K type strain sequencing project: providing services to taxonomists for standard genome sequencing and annotation.</title>
        <authorList>
            <consortium name="The Broad Institute Genomics Platform"/>
            <consortium name="The Broad Institute Genome Sequencing Center for Infectious Disease"/>
            <person name="Wu L."/>
            <person name="Ma J."/>
        </authorList>
    </citation>
    <scope>NUCLEOTIDE SEQUENCE [LARGE SCALE GENOMIC DNA]</scope>
    <source>
        <strain evidence="2">CGMCC 1.15461</strain>
    </source>
</reference>